<protein>
    <submittedName>
        <fullName evidence="2">Phosphomannose isomerase type II C-terminal cupin domain</fullName>
    </submittedName>
</protein>
<dbReference type="InterPro" id="IPR051161">
    <property type="entry name" value="Mannose-6P_isomerase_type2"/>
</dbReference>
<proteinExistence type="predicted"/>
<keyword evidence="2" id="KW-0413">Isomerase</keyword>
<dbReference type="InterPro" id="IPR014710">
    <property type="entry name" value="RmlC-like_jellyroll"/>
</dbReference>
<dbReference type="PANTHER" id="PTHR46390">
    <property type="entry name" value="MANNOSE-1-PHOSPHATE GUANYLYLTRANSFERASE"/>
    <property type="match status" value="1"/>
</dbReference>
<dbReference type="SUPFAM" id="SSF51182">
    <property type="entry name" value="RmlC-like cupins"/>
    <property type="match status" value="1"/>
</dbReference>
<dbReference type="CDD" id="cd02213">
    <property type="entry name" value="cupin_PMI_typeII_C"/>
    <property type="match status" value="1"/>
</dbReference>
<dbReference type="PANTHER" id="PTHR46390:SF1">
    <property type="entry name" value="MANNOSE-1-PHOSPHATE GUANYLYLTRANSFERASE"/>
    <property type="match status" value="1"/>
</dbReference>
<dbReference type="Gene3D" id="2.60.120.10">
    <property type="entry name" value="Jelly Rolls"/>
    <property type="match status" value="1"/>
</dbReference>
<name>A0A936F2C1_9BACT</name>
<dbReference type="GO" id="GO:0004475">
    <property type="term" value="F:mannose-1-phosphate guanylyltransferase (GTP) activity"/>
    <property type="evidence" value="ECO:0007669"/>
    <property type="project" value="TreeGrafter"/>
</dbReference>
<organism evidence="2 3">
    <name type="scientific">Candidatus Geothrix odensensis</name>
    <dbReference type="NCBI Taxonomy" id="2954440"/>
    <lineage>
        <taxon>Bacteria</taxon>
        <taxon>Pseudomonadati</taxon>
        <taxon>Acidobacteriota</taxon>
        <taxon>Holophagae</taxon>
        <taxon>Holophagales</taxon>
        <taxon>Holophagaceae</taxon>
        <taxon>Geothrix</taxon>
    </lineage>
</organism>
<dbReference type="EMBL" id="JADKCH010000005">
    <property type="protein sequence ID" value="MBK8572603.1"/>
    <property type="molecule type" value="Genomic_DNA"/>
</dbReference>
<dbReference type="GO" id="GO:0016853">
    <property type="term" value="F:isomerase activity"/>
    <property type="evidence" value="ECO:0007669"/>
    <property type="project" value="UniProtKB-KW"/>
</dbReference>
<reference evidence="2 3" key="1">
    <citation type="submission" date="2020-10" db="EMBL/GenBank/DDBJ databases">
        <title>Connecting structure to function with the recovery of over 1000 high-quality activated sludge metagenome-assembled genomes encoding full-length rRNA genes using long-read sequencing.</title>
        <authorList>
            <person name="Singleton C.M."/>
            <person name="Petriglieri F."/>
            <person name="Kristensen J.M."/>
            <person name="Kirkegaard R.H."/>
            <person name="Michaelsen T.Y."/>
            <person name="Andersen M.H."/>
            <person name="Karst S.M."/>
            <person name="Dueholm M.S."/>
            <person name="Nielsen P.H."/>
            <person name="Albertsen M."/>
        </authorList>
    </citation>
    <scope>NUCLEOTIDE SEQUENCE [LARGE SCALE GENOMIC DNA]</scope>
    <source>
        <strain evidence="2">OdNE_18-Q3-R46-58_MAXAC.008</strain>
    </source>
</reference>
<evidence type="ECO:0000259" key="1">
    <source>
        <dbReference type="Pfam" id="PF01050"/>
    </source>
</evidence>
<dbReference type="GO" id="GO:0009298">
    <property type="term" value="P:GDP-mannose biosynthetic process"/>
    <property type="evidence" value="ECO:0007669"/>
    <property type="project" value="TreeGrafter"/>
</dbReference>
<gene>
    <name evidence="2" type="ORF">IPN91_08120</name>
</gene>
<feature type="domain" description="Mannose-6-phosphate isomerase type II C-terminal" evidence="1">
    <location>
        <begin position="8"/>
        <end position="114"/>
    </location>
</feature>
<dbReference type="Pfam" id="PF01050">
    <property type="entry name" value="MannoseP_isomer"/>
    <property type="match status" value="1"/>
</dbReference>
<dbReference type="InterPro" id="IPR001538">
    <property type="entry name" value="Man6P_isomerase-2_C"/>
</dbReference>
<dbReference type="GO" id="GO:0005976">
    <property type="term" value="P:polysaccharide metabolic process"/>
    <property type="evidence" value="ECO:0007669"/>
    <property type="project" value="InterPro"/>
</dbReference>
<evidence type="ECO:0000313" key="3">
    <source>
        <dbReference type="Proteomes" id="UP000709959"/>
    </source>
</evidence>
<evidence type="ECO:0000313" key="2">
    <source>
        <dbReference type="EMBL" id="MBK8572603.1"/>
    </source>
</evidence>
<dbReference type="InterPro" id="IPR011051">
    <property type="entry name" value="RmlC_Cupin_sf"/>
</dbReference>
<comment type="caution">
    <text evidence="2">The sequence shown here is derived from an EMBL/GenBank/DDBJ whole genome shotgun (WGS) entry which is preliminary data.</text>
</comment>
<dbReference type="AlphaFoldDB" id="A0A936F2C1"/>
<accession>A0A936F2C1</accession>
<dbReference type="Proteomes" id="UP000709959">
    <property type="component" value="Unassembled WGS sequence"/>
</dbReference>
<sequence length="119" mass="13411">MDKPTTLHVEKPWGSFDQYALNTPCTVKILTCNPGQKLSLQRHSHRGELWVALDPGVVVDREGEELRPAVGDEIWLPLGSTHRLRCDAGTPHPVRVLEVSLGTFDEADIERLQDDYGRR</sequence>